<name>A0AAE3H3A4_9BACT</name>
<comment type="caution">
    <text evidence="2">The sequence shown here is derived from an EMBL/GenBank/DDBJ whole genome shotgun (WGS) entry which is preliminary data.</text>
</comment>
<keyword evidence="3" id="KW-1185">Reference proteome</keyword>
<reference evidence="2 3" key="1">
    <citation type="submission" date="2018-11" db="EMBL/GenBank/DDBJ databases">
        <title>Novel bacteria species description.</title>
        <authorList>
            <person name="Han J.-H."/>
        </authorList>
    </citation>
    <scope>NUCLEOTIDE SEQUENCE [LARGE SCALE GENOMIC DNA]</scope>
    <source>
        <strain evidence="2 3">KCTC23259</strain>
    </source>
</reference>
<organism evidence="2 3">
    <name type="scientific">Lacihabitans soyangensis</name>
    <dbReference type="NCBI Taxonomy" id="869394"/>
    <lineage>
        <taxon>Bacteria</taxon>
        <taxon>Pseudomonadati</taxon>
        <taxon>Bacteroidota</taxon>
        <taxon>Cytophagia</taxon>
        <taxon>Cytophagales</taxon>
        <taxon>Leadbetterellaceae</taxon>
        <taxon>Lacihabitans</taxon>
    </lineage>
</organism>
<evidence type="ECO:0000259" key="1">
    <source>
        <dbReference type="Pfam" id="PF00386"/>
    </source>
</evidence>
<evidence type="ECO:0000313" key="2">
    <source>
        <dbReference type="EMBL" id="MCP9763550.1"/>
    </source>
</evidence>
<dbReference type="EMBL" id="RJUF01000031">
    <property type="protein sequence ID" value="MCP9763550.1"/>
    <property type="molecule type" value="Genomic_DNA"/>
</dbReference>
<proteinExistence type="predicted"/>
<dbReference type="AlphaFoldDB" id="A0AAE3H3A4"/>
<evidence type="ECO:0000313" key="3">
    <source>
        <dbReference type="Proteomes" id="UP001204144"/>
    </source>
</evidence>
<dbReference type="SUPFAM" id="SSF49842">
    <property type="entry name" value="TNF-like"/>
    <property type="match status" value="1"/>
</dbReference>
<dbReference type="Gene3D" id="2.60.120.40">
    <property type="match status" value="1"/>
</dbReference>
<gene>
    <name evidence="2" type="ORF">EGI31_11335</name>
</gene>
<dbReference type="Pfam" id="PF00386">
    <property type="entry name" value="C1q"/>
    <property type="match status" value="1"/>
</dbReference>
<protein>
    <recommendedName>
        <fullName evidence="1">C1q domain-containing protein</fullName>
    </recommendedName>
</protein>
<dbReference type="InterPro" id="IPR001073">
    <property type="entry name" value="C1q_dom"/>
</dbReference>
<dbReference type="InterPro" id="IPR008983">
    <property type="entry name" value="Tumour_necrosis_fac-like_dom"/>
</dbReference>
<sequence>MISILKFKSKLMKKLFFILLIFPIIGYSQVNTLPNSIGIGQNTNTAVPLHINKPGEVARFQGASPYVTFYDALNFKGYIQVIGDHLEIGSKNNHNIDFYTNNLPQFRIDGTSGQITAFQKINANNGIRLSGPLQAENESVGPAGSVLVSRGNATPAWEDQKVGFEANGNIAGYNNNTETILSGFASVSFNFGNGFNTSSGVFTAPTPGVYTFNLKLDIGITPSETSLNPSIIRMFKNGSQWKTTHYLFSTDNGYGNNIETKYIINLNQNDTVHFSFFQVSGASLNIRPSIIGFKVL</sequence>
<feature type="domain" description="C1q" evidence="1">
    <location>
        <begin position="181"/>
        <end position="281"/>
    </location>
</feature>
<dbReference type="Proteomes" id="UP001204144">
    <property type="component" value="Unassembled WGS sequence"/>
</dbReference>
<accession>A0AAE3H3A4</accession>